<dbReference type="InterPro" id="IPR007921">
    <property type="entry name" value="CHAP_dom"/>
</dbReference>
<dbReference type="AlphaFoldDB" id="A0A3E3DXK0"/>
<keyword evidence="1" id="KW-0175">Coiled coil</keyword>
<evidence type="ECO:0000256" key="2">
    <source>
        <dbReference type="SAM" id="Phobius"/>
    </source>
</evidence>
<dbReference type="EMBL" id="QUSK01000026">
    <property type="protein sequence ID" value="RGD73994.1"/>
    <property type="molecule type" value="Genomic_DNA"/>
</dbReference>
<gene>
    <name evidence="4" type="ORF">DXC78_10575</name>
</gene>
<dbReference type="Pfam" id="PF05257">
    <property type="entry name" value="CHAP"/>
    <property type="match status" value="1"/>
</dbReference>
<proteinExistence type="predicted"/>
<feature type="domain" description="Peptidase C51" evidence="3">
    <location>
        <begin position="6"/>
        <end position="139"/>
    </location>
</feature>
<name>A0A3E3DXK0_9FIRM</name>
<organism evidence="4 5">
    <name type="scientific">Faecalicoccus pleomorphus</name>
    <dbReference type="NCBI Taxonomy" id="1323"/>
    <lineage>
        <taxon>Bacteria</taxon>
        <taxon>Bacillati</taxon>
        <taxon>Bacillota</taxon>
        <taxon>Erysipelotrichia</taxon>
        <taxon>Erysipelotrichales</taxon>
        <taxon>Erysipelotrichaceae</taxon>
        <taxon>Faecalicoccus</taxon>
    </lineage>
</organism>
<feature type="coiled-coil region" evidence="1">
    <location>
        <begin position="147"/>
        <end position="174"/>
    </location>
</feature>
<dbReference type="Gene3D" id="3.90.1720.10">
    <property type="entry name" value="endopeptidase domain like (from Nostoc punctiforme)"/>
    <property type="match status" value="1"/>
</dbReference>
<dbReference type="Proteomes" id="UP000260721">
    <property type="component" value="Unassembled WGS sequence"/>
</dbReference>
<keyword evidence="2" id="KW-1133">Transmembrane helix</keyword>
<dbReference type="RefSeq" id="WP_117446988.1">
    <property type="nucleotide sequence ID" value="NZ_QUSK01000026.1"/>
</dbReference>
<dbReference type="InterPro" id="IPR038765">
    <property type="entry name" value="Papain-like_cys_pep_sf"/>
</dbReference>
<accession>A0A3E3DXK0</accession>
<evidence type="ECO:0000313" key="5">
    <source>
        <dbReference type="Proteomes" id="UP000260721"/>
    </source>
</evidence>
<comment type="caution">
    <text evidence="4">The sequence shown here is derived from an EMBL/GenBank/DDBJ whole genome shotgun (WGS) entry which is preliminary data.</text>
</comment>
<keyword evidence="2" id="KW-0812">Transmembrane</keyword>
<dbReference type="PROSITE" id="PS50911">
    <property type="entry name" value="CHAP"/>
    <property type="match status" value="1"/>
</dbReference>
<protein>
    <submittedName>
        <fullName evidence="4">CHAP domain-containing protein</fullName>
    </submittedName>
</protein>
<keyword evidence="2" id="KW-0472">Membrane</keyword>
<dbReference type="SUPFAM" id="SSF54001">
    <property type="entry name" value="Cysteine proteinases"/>
    <property type="match status" value="1"/>
</dbReference>
<evidence type="ECO:0000256" key="1">
    <source>
        <dbReference type="SAM" id="Coils"/>
    </source>
</evidence>
<feature type="transmembrane region" description="Helical" evidence="2">
    <location>
        <begin position="194"/>
        <end position="213"/>
    </location>
</feature>
<evidence type="ECO:0000259" key="3">
    <source>
        <dbReference type="PROSITE" id="PS50911"/>
    </source>
</evidence>
<sequence length="220" mass="25198">MITERRTDDNLGDWYYSANPYFQRGYGLPNCTAYVWGRLSEICNAHVTFYGGNAIMWASRLEMKQIPSPKVGSCIIYSGGITDSYGRLCGHIGVVEHCYEDGSIDVSMSSFGGYMWRLYRLNPSDSYHIPDSYGLSFVGFFMYDGVQAIYDQEARIQQEKKEKAEQELQKSVELRSIQTVDDLLIPYYKERKPVYINSIDALPMVICIGLLLIKKLLNIR</sequence>
<reference evidence="4 5" key="1">
    <citation type="submission" date="2018-08" db="EMBL/GenBank/DDBJ databases">
        <title>A genome reference for cultivated species of the human gut microbiota.</title>
        <authorList>
            <person name="Zou Y."/>
            <person name="Xue W."/>
            <person name="Luo G."/>
        </authorList>
    </citation>
    <scope>NUCLEOTIDE SEQUENCE [LARGE SCALE GENOMIC DNA]</scope>
    <source>
        <strain evidence="4 5">TF08-11</strain>
    </source>
</reference>
<evidence type="ECO:0000313" key="4">
    <source>
        <dbReference type="EMBL" id="RGD73994.1"/>
    </source>
</evidence>